<protein>
    <submittedName>
        <fullName evidence="9">Sulfate transporter</fullName>
    </submittedName>
</protein>
<keyword evidence="6 7" id="KW-0472">Membrane</keyword>
<dbReference type="Proteomes" id="UP000237000">
    <property type="component" value="Unassembled WGS sequence"/>
</dbReference>
<dbReference type="Pfam" id="PF01740">
    <property type="entry name" value="STAS"/>
    <property type="match status" value="1"/>
</dbReference>
<feature type="transmembrane region" description="Helical" evidence="7">
    <location>
        <begin position="259"/>
        <end position="275"/>
    </location>
</feature>
<evidence type="ECO:0000256" key="3">
    <source>
        <dbReference type="ARBA" id="ARBA00022448"/>
    </source>
</evidence>
<dbReference type="FunFam" id="3.30.750.24:FF:000002">
    <property type="entry name" value="Sulfate transporter 31"/>
    <property type="match status" value="1"/>
</dbReference>
<dbReference type="PROSITE" id="PS01130">
    <property type="entry name" value="SLC26A"/>
    <property type="match status" value="1"/>
</dbReference>
<dbReference type="STRING" id="63057.A0A2P5CCZ6"/>
<dbReference type="FunCoup" id="A0A2P5CCZ6">
    <property type="interactions" value="464"/>
</dbReference>
<feature type="transmembrane region" description="Helical" evidence="7">
    <location>
        <begin position="287"/>
        <end position="309"/>
    </location>
</feature>
<dbReference type="OrthoDB" id="288203at2759"/>
<dbReference type="GO" id="GO:0016020">
    <property type="term" value="C:membrane"/>
    <property type="evidence" value="ECO:0007669"/>
    <property type="project" value="UniProtKB-SubCell"/>
</dbReference>
<gene>
    <name evidence="9" type="ORF">TorRG33x02_289710</name>
</gene>
<proteinExistence type="inferred from homology"/>
<dbReference type="InParanoid" id="A0A2P5CCZ6"/>
<organism evidence="9 10">
    <name type="scientific">Trema orientale</name>
    <name type="common">Charcoal tree</name>
    <name type="synonym">Celtis orientalis</name>
    <dbReference type="NCBI Taxonomy" id="63057"/>
    <lineage>
        <taxon>Eukaryota</taxon>
        <taxon>Viridiplantae</taxon>
        <taxon>Streptophyta</taxon>
        <taxon>Embryophyta</taxon>
        <taxon>Tracheophyta</taxon>
        <taxon>Spermatophyta</taxon>
        <taxon>Magnoliopsida</taxon>
        <taxon>eudicotyledons</taxon>
        <taxon>Gunneridae</taxon>
        <taxon>Pentapetalae</taxon>
        <taxon>rosids</taxon>
        <taxon>fabids</taxon>
        <taxon>Rosales</taxon>
        <taxon>Cannabaceae</taxon>
        <taxon>Trema</taxon>
    </lineage>
</organism>
<dbReference type="InterPro" id="IPR036513">
    <property type="entry name" value="STAS_dom_sf"/>
</dbReference>
<feature type="transmembrane region" description="Helical" evidence="7">
    <location>
        <begin position="177"/>
        <end position="200"/>
    </location>
</feature>
<keyword evidence="3" id="KW-0813">Transport</keyword>
<keyword evidence="10" id="KW-1185">Reference proteome</keyword>
<accession>A0A2P5CCZ6</accession>
<dbReference type="InterPro" id="IPR001902">
    <property type="entry name" value="SLC26A/SulP_fam"/>
</dbReference>
<dbReference type="AlphaFoldDB" id="A0A2P5CCZ6"/>
<feature type="transmembrane region" description="Helical" evidence="7">
    <location>
        <begin position="444"/>
        <end position="461"/>
    </location>
</feature>
<dbReference type="InterPro" id="IPR011547">
    <property type="entry name" value="SLC26A/SulP_dom"/>
</dbReference>
<evidence type="ECO:0000259" key="8">
    <source>
        <dbReference type="PROSITE" id="PS50801"/>
    </source>
</evidence>
<dbReference type="PROSITE" id="PS50801">
    <property type="entry name" value="STAS"/>
    <property type="match status" value="1"/>
</dbReference>
<dbReference type="CDD" id="cd07042">
    <property type="entry name" value="STAS_SulP_like_sulfate_transporter"/>
    <property type="match status" value="1"/>
</dbReference>
<feature type="transmembrane region" description="Helical" evidence="7">
    <location>
        <begin position="212"/>
        <end position="239"/>
    </location>
</feature>
<sequence>MGLNSNRVEDLSCHENTVVRIPIPPEALMPSVEIHKVCLPPKQTTLQKFKQRLSEIFFPDDPLHGFHNQTSFLRKLFVGLQFFFPIFQWGPHYNVSLLRSDIISGLTIASLAIPQGISYAKLANLPPIVGLYSSFVPPLIYSLLGSSRHLAVGPVSIASLVMGSMLSEAVSPTGDPILYLKLAFTATFFAGVFQASLGILRLGFVIDFLSKATLVGFMAGAAVIVSLQQLKGLLGIVHFTTKMQLSPVMSSVFSHRDEWSWQTIVMGFSFLLFLLTTRHISVRWPKLFWVSAAAPLTSVILSTLLVFLLKSKSPNISVIGHLPKGLNPPSSNMLYFSGKYLAVAIKTGIVTGILSLTEGVAVGRTFASLQNYQVDGNKEMIAIGLMNMAGSCSSCYVTTGSFSRSAVNYNAGAKSAVSNIIMASAVLVTLLFLMPLFYYTPSVILAAIIITAVIGLIDYQAAFRLWKVDKLDFVTCLSSFFGVLFISVPLGLAIAVGVSVFKILLHVTRPNTMVLGNIPGTHIYHNVNRYREALRVPSFLILAIESPIYFANSTYLQERILRWVREEEERIVASNETTLKSIILDMTAVTAIDTSGIDMLGELKKMLDKRSLQLVLANPAGTVTEKLHQSKALESFGLNGVYLTVGEAVADISSLYKAQDQAQP</sequence>
<evidence type="ECO:0000256" key="4">
    <source>
        <dbReference type="ARBA" id="ARBA00022692"/>
    </source>
</evidence>
<reference evidence="10" key="1">
    <citation type="submission" date="2016-06" db="EMBL/GenBank/DDBJ databases">
        <title>Parallel loss of symbiosis genes in relatives of nitrogen-fixing non-legume Parasponia.</title>
        <authorList>
            <person name="Van Velzen R."/>
            <person name="Holmer R."/>
            <person name="Bu F."/>
            <person name="Rutten L."/>
            <person name="Van Zeijl A."/>
            <person name="Liu W."/>
            <person name="Santuari L."/>
            <person name="Cao Q."/>
            <person name="Sharma T."/>
            <person name="Shen D."/>
            <person name="Roswanjaya Y."/>
            <person name="Wardhani T."/>
            <person name="Kalhor M.S."/>
            <person name="Jansen J."/>
            <person name="Van den Hoogen J."/>
            <person name="Gungor B."/>
            <person name="Hartog M."/>
            <person name="Hontelez J."/>
            <person name="Verver J."/>
            <person name="Yang W.-C."/>
            <person name="Schijlen E."/>
            <person name="Repin R."/>
            <person name="Schilthuizen M."/>
            <person name="Schranz E."/>
            <person name="Heidstra R."/>
            <person name="Miyata K."/>
            <person name="Fedorova E."/>
            <person name="Kohlen W."/>
            <person name="Bisseling T."/>
            <person name="Smit S."/>
            <person name="Geurts R."/>
        </authorList>
    </citation>
    <scope>NUCLEOTIDE SEQUENCE [LARGE SCALE GENOMIC DNA]</scope>
    <source>
        <strain evidence="10">cv. RG33-2</strain>
    </source>
</reference>
<feature type="transmembrane region" description="Helical" evidence="7">
    <location>
        <begin position="473"/>
        <end position="501"/>
    </location>
</feature>
<comment type="subcellular location">
    <subcellularLocation>
        <location evidence="1">Membrane</location>
        <topology evidence="1">Multi-pass membrane protein</topology>
    </subcellularLocation>
</comment>
<keyword evidence="4 7" id="KW-0812">Transmembrane</keyword>
<dbReference type="Gene3D" id="3.30.750.24">
    <property type="entry name" value="STAS domain"/>
    <property type="match status" value="1"/>
</dbReference>
<evidence type="ECO:0000313" key="9">
    <source>
        <dbReference type="EMBL" id="PON58936.1"/>
    </source>
</evidence>
<keyword evidence="5 7" id="KW-1133">Transmembrane helix</keyword>
<evidence type="ECO:0000256" key="5">
    <source>
        <dbReference type="ARBA" id="ARBA00022989"/>
    </source>
</evidence>
<feature type="domain" description="STAS" evidence="8">
    <location>
        <begin position="529"/>
        <end position="652"/>
    </location>
</feature>
<dbReference type="InterPro" id="IPR018045">
    <property type="entry name" value="S04_transporter_CS"/>
</dbReference>
<dbReference type="GO" id="GO:0008271">
    <property type="term" value="F:secondary active sulfate transmembrane transporter activity"/>
    <property type="evidence" value="ECO:0007669"/>
    <property type="project" value="InterPro"/>
</dbReference>
<dbReference type="PANTHER" id="PTHR11814">
    <property type="entry name" value="SULFATE TRANSPORTER"/>
    <property type="match status" value="1"/>
</dbReference>
<evidence type="ECO:0000256" key="7">
    <source>
        <dbReference type="SAM" id="Phobius"/>
    </source>
</evidence>
<dbReference type="Pfam" id="PF00916">
    <property type="entry name" value="Sulfate_transp"/>
    <property type="match status" value="1"/>
</dbReference>
<name>A0A2P5CCZ6_TREOI</name>
<dbReference type="InterPro" id="IPR002645">
    <property type="entry name" value="STAS_dom"/>
</dbReference>
<feature type="transmembrane region" description="Helical" evidence="7">
    <location>
        <begin position="420"/>
        <end position="438"/>
    </location>
</feature>
<evidence type="ECO:0000256" key="6">
    <source>
        <dbReference type="ARBA" id="ARBA00023136"/>
    </source>
</evidence>
<evidence type="ECO:0000313" key="10">
    <source>
        <dbReference type="Proteomes" id="UP000237000"/>
    </source>
</evidence>
<dbReference type="SUPFAM" id="SSF52091">
    <property type="entry name" value="SpoIIaa-like"/>
    <property type="match status" value="1"/>
</dbReference>
<dbReference type="NCBIfam" id="TIGR00815">
    <property type="entry name" value="sulP"/>
    <property type="match status" value="1"/>
</dbReference>
<comment type="similarity">
    <text evidence="2">Belongs to the SLC26A/SulP transporter (TC 2.A.53) family.</text>
</comment>
<comment type="caution">
    <text evidence="9">The sequence shown here is derived from an EMBL/GenBank/DDBJ whole genome shotgun (WGS) entry which is preliminary data.</text>
</comment>
<evidence type="ECO:0000256" key="2">
    <source>
        <dbReference type="ARBA" id="ARBA00008692"/>
    </source>
</evidence>
<evidence type="ECO:0000256" key="1">
    <source>
        <dbReference type="ARBA" id="ARBA00004141"/>
    </source>
</evidence>
<dbReference type="EMBL" id="JXTC01000380">
    <property type="protein sequence ID" value="PON58936.1"/>
    <property type="molecule type" value="Genomic_DNA"/>
</dbReference>